<feature type="chain" id="PRO_5045649684" evidence="2">
    <location>
        <begin position="26"/>
        <end position="146"/>
    </location>
</feature>
<feature type="region of interest" description="Disordered" evidence="1">
    <location>
        <begin position="43"/>
        <end position="63"/>
    </location>
</feature>
<feature type="signal peptide" evidence="2">
    <location>
        <begin position="1"/>
        <end position="25"/>
    </location>
</feature>
<accession>A0ABV0N062</accession>
<keyword evidence="4" id="KW-1185">Reference proteome</keyword>
<dbReference type="Proteomes" id="UP001476798">
    <property type="component" value="Unassembled WGS sequence"/>
</dbReference>
<proteinExistence type="predicted"/>
<feature type="compositionally biased region" description="Basic and acidic residues" evidence="1">
    <location>
        <begin position="43"/>
        <end position="54"/>
    </location>
</feature>
<comment type="caution">
    <text evidence="3">The sequence shown here is derived from an EMBL/GenBank/DDBJ whole genome shotgun (WGS) entry which is preliminary data.</text>
</comment>
<dbReference type="EMBL" id="JAHRIO010020587">
    <property type="protein sequence ID" value="MEQ2164781.1"/>
    <property type="molecule type" value="Genomic_DNA"/>
</dbReference>
<protein>
    <submittedName>
        <fullName evidence="3">Uncharacterized protein</fullName>
    </submittedName>
</protein>
<name>A0ABV0N062_9TELE</name>
<evidence type="ECO:0000256" key="2">
    <source>
        <dbReference type="SAM" id="SignalP"/>
    </source>
</evidence>
<feature type="region of interest" description="Disordered" evidence="1">
    <location>
        <begin position="127"/>
        <end position="146"/>
    </location>
</feature>
<organism evidence="3 4">
    <name type="scientific">Goodea atripinnis</name>
    <dbReference type="NCBI Taxonomy" id="208336"/>
    <lineage>
        <taxon>Eukaryota</taxon>
        <taxon>Metazoa</taxon>
        <taxon>Chordata</taxon>
        <taxon>Craniata</taxon>
        <taxon>Vertebrata</taxon>
        <taxon>Euteleostomi</taxon>
        <taxon>Actinopterygii</taxon>
        <taxon>Neopterygii</taxon>
        <taxon>Teleostei</taxon>
        <taxon>Neoteleostei</taxon>
        <taxon>Acanthomorphata</taxon>
        <taxon>Ovalentaria</taxon>
        <taxon>Atherinomorphae</taxon>
        <taxon>Cyprinodontiformes</taxon>
        <taxon>Goodeidae</taxon>
        <taxon>Goodea</taxon>
    </lineage>
</organism>
<sequence>MMSACIGRWCSRWAFLSAVFPFQLCEKCPANFLQSLTAQKMRPQAEDLSREAKPSTEVSNNPSTAIVTQSSHNAGKTICQAVTSPSPATSNNSVLSNFLYGMPMSSKPHPDSKLDFKPAPLLNLGKDRLANWTDKGSSGKDSANTG</sequence>
<reference evidence="3 4" key="1">
    <citation type="submission" date="2021-06" db="EMBL/GenBank/DDBJ databases">
        <authorList>
            <person name="Palmer J.M."/>
        </authorList>
    </citation>
    <scope>NUCLEOTIDE SEQUENCE [LARGE SCALE GENOMIC DNA]</scope>
    <source>
        <strain evidence="3 4">GA_2019</strain>
        <tissue evidence="3">Muscle</tissue>
    </source>
</reference>
<keyword evidence="2" id="KW-0732">Signal</keyword>
<gene>
    <name evidence="3" type="ORF">GOODEAATRI_010261</name>
</gene>
<evidence type="ECO:0000313" key="4">
    <source>
        <dbReference type="Proteomes" id="UP001476798"/>
    </source>
</evidence>
<evidence type="ECO:0000313" key="3">
    <source>
        <dbReference type="EMBL" id="MEQ2164781.1"/>
    </source>
</evidence>
<evidence type="ECO:0000256" key="1">
    <source>
        <dbReference type="SAM" id="MobiDB-lite"/>
    </source>
</evidence>
<feature type="compositionally biased region" description="Polar residues" evidence="1">
    <location>
        <begin position="134"/>
        <end position="146"/>
    </location>
</feature>